<feature type="region of interest" description="Disordered" evidence="1">
    <location>
        <begin position="593"/>
        <end position="615"/>
    </location>
</feature>
<feature type="region of interest" description="Disordered" evidence="1">
    <location>
        <begin position="1"/>
        <end position="21"/>
    </location>
</feature>
<evidence type="ECO:0000313" key="3">
    <source>
        <dbReference type="Proteomes" id="UP000280344"/>
    </source>
</evidence>
<evidence type="ECO:0000256" key="1">
    <source>
        <dbReference type="SAM" id="MobiDB-lite"/>
    </source>
</evidence>
<dbReference type="KEGG" id="flh:EJ997_08810"/>
<dbReference type="SUPFAM" id="SSF140453">
    <property type="entry name" value="EsxAB dimer-like"/>
    <property type="match status" value="1"/>
</dbReference>
<accession>A0A3S9PYI3</accession>
<dbReference type="OrthoDB" id="3261388at2"/>
<dbReference type="InterPro" id="IPR036689">
    <property type="entry name" value="ESAT-6-like_sf"/>
</dbReference>
<evidence type="ECO:0000313" key="2">
    <source>
        <dbReference type="EMBL" id="AZQ77419.1"/>
    </source>
</evidence>
<sequence>MGYSRKSGTAALPLPQTSPSPAVSDFSSSFTNVGGAIGETQVVAMGPQIESWLGQAASAYAHESLDIQAQAISLQGILSDISTQVSNYGETYQTLVDTTIPDYQQQWDDAIITHDENVEATEAEMEIARQNTPEGETFDDSSFLAEIERQHDLLEETQDDLALYYNQAVTSVDEAAGSTASAIAGLIDGFVPRGENGSLPSRTDISLAMFGGNDGLLGAQSQWESAVEDAPEAVELLNQTDEYGYPTPEALQEFNELYGDRLANDPYFAAAFAAELPPQQALELAAKLSSHTATNMGVEYQGLAENFLTDMGAGMMVATGSRPVGISDDAWNAWQQANGSFEVGEHDDYDAWLGSYLDDMNAAGAMHYTEMGVEEHGRPGFHFLSQYIGAAAEEHESLALSDAFLNGHPDSSGSSVAHNIVTNDYEDSYNYPAINGFGFDGSSDPIINLLSAMDGNPEATRTFLASDTGFDFGNENQNMTSYLVSHRPVPWGENLRWNDGGAQLGLIIDEATSMDDARQNPETFEILDGFLDGYTDGLQANQSGLLQSESVSNWFTNKDENGQDLFGYYNPELRHWAGSILEEYASDLAREVRTPTGTEGASPYTQRSGYDGSDYSLTLSPELRDAITDSENGFFHDLSYDEPAPDDPNWATEAPNSALSKISVAAVEDMRAELTDARIRDYNGEDGQLGRYEDAVGDYGALLSHIELADEAADVSRGQTTDQRNSTVRSALDFATDVFPVSRIPGFDDLSDTAQNALKSATKSGQEMGYDEWLSTSNAANAAEDHENETETVSIELSELVRDINIDAQNMTGPQPEHIQESDAQRDPNLQILTEDGYILRWEDMTEDQRTTYRNHAQDFVFGDGEWTGNSVNDIPQIVNEAYDESKRSMP</sequence>
<gene>
    <name evidence="2" type="ORF">EJ997_08810</name>
</gene>
<organism evidence="2 3">
    <name type="scientific">Flaviflexus ciconiae</name>
    <dbReference type="NCBI Taxonomy" id="2496867"/>
    <lineage>
        <taxon>Bacteria</taxon>
        <taxon>Bacillati</taxon>
        <taxon>Actinomycetota</taxon>
        <taxon>Actinomycetes</taxon>
        <taxon>Actinomycetales</taxon>
        <taxon>Actinomycetaceae</taxon>
        <taxon>Flaviflexus</taxon>
    </lineage>
</organism>
<proteinExistence type="predicted"/>
<protein>
    <submittedName>
        <fullName evidence="2">Uncharacterized protein</fullName>
    </submittedName>
</protein>
<reference evidence="2 3" key="1">
    <citation type="submission" date="2018-12" db="EMBL/GenBank/DDBJ databases">
        <title>Complete genome sequence of Flaviflexus sp. H23T48.</title>
        <authorList>
            <person name="Bae J.-W."/>
            <person name="Lee J.-Y."/>
        </authorList>
    </citation>
    <scope>NUCLEOTIDE SEQUENCE [LARGE SCALE GENOMIC DNA]</scope>
    <source>
        <strain evidence="2 3">H23T48</strain>
    </source>
</reference>
<dbReference type="EMBL" id="CP034593">
    <property type="protein sequence ID" value="AZQ77419.1"/>
    <property type="molecule type" value="Genomic_DNA"/>
</dbReference>
<dbReference type="RefSeq" id="WP_126704222.1">
    <property type="nucleotide sequence ID" value="NZ_CP034593.1"/>
</dbReference>
<name>A0A3S9PYI3_9ACTO</name>
<dbReference type="AlphaFoldDB" id="A0A3S9PYI3"/>
<dbReference type="Proteomes" id="UP000280344">
    <property type="component" value="Chromosome"/>
</dbReference>
<keyword evidence="3" id="KW-1185">Reference proteome</keyword>
<feature type="compositionally biased region" description="Polar residues" evidence="1">
    <location>
        <begin position="595"/>
        <end position="608"/>
    </location>
</feature>